<dbReference type="GO" id="GO:0016787">
    <property type="term" value="F:hydrolase activity"/>
    <property type="evidence" value="ECO:0007669"/>
    <property type="project" value="InterPro"/>
</dbReference>
<name>D1VYF3_9BACT</name>
<dbReference type="SUPFAM" id="SSF53474">
    <property type="entry name" value="alpha/beta-Hydrolases"/>
    <property type="match status" value="1"/>
</dbReference>
<evidence type="ECO:0000313" key="4">
    <source>
        <dbReference type="EMBL" id="EFA97867.1"/>
    </source>
</evidence>
<keyword evidence="1 2" id="KW-0732">Signal</keyword>
<dbReference type="AlphaFoldDB" id="D1VYF3"/>
<dbReference type="Proteomes" id="UP000004001">
    <property type="component" value="Unassembled WGS sequence"/>
</dbReference>
<keyword evidence="5" id="KW-1185">Reference proteome</keyword>
<dbReference type="Gene3D" id="3.40.50.1820">
    <property type="entry name" value="alpha/beta hydrolase"/>
    <property type="match status" value="1"/>
</dbReference>
<reference evidence="4 5" key="1">
    <citation type="submission" date="2009-12" db="EMBL/GenBank/DDBJ databases">
        <title>Genome Sequence of Prevotella timonensis CRIS 5C-B1.</title>
        <authorList>
            <person name="Durkin A.S."/>
            <person name="Madupu R."/>
            <person name="Torralba M."/>
            <person name="Methe B."/>
            <person name="Sutton G."/>
            <person name="Strausberg R.L."/>
            <person name="Nelson K.E."/>
        </authorList>
    </citation>
    <scope>NUCLEOTIDE SEQUENCE [LARGE SCALE GENOMIC DNA]</scope>
    <source>
        <strain evidence="4 5">CRIS 5C-B1</strain>
    </source>
</reference>
<protein>
    <recommendedName>
        <fullName evidence="3">Dienelactone hydrolase domain-containing protein</fullName>
    </recommendedName>
</protein>
<accession>D1VYF3</accession>
<sequence length="275" mass="31208">MQVFLRSSLLSLYLLVCVFSASAQSLKPQGIFEKQQNVITGGYSFWLYKPADYIDDDHDFPLIIFLHGASLCGRNLNKVRRYGVLDAIDRGKVIPTLVVAPQNPGGAWSPSKLNDLLEWMKSHYRVDSTRVYVLGMSLGGYGTMDFVGTYPDKIAAAMAFCGGCSLKNQDGLGRVPLWIMHGTADRAVSINESKKVVEYLQQKDMDHLLRYDWMQGGGHGAPARLFYLQKTYDWLFYHSLKDSPREVDRSFDITPEDIKTTYQELRALPHMYDKD</sequence>
<dbReference type="Pfam" id="PF01738">
    <property type="entry name" value="DLH"/>
    <property type="match status" value="1"/>
</dbReference>
<dbReference type="eggNOG" id="COG4099">
    <property type="taxonomic scope" value="Bacteria"/>
</dbReference>
<dbReference type="PANTHER" id="PTHR43037">
    <property type="entry name" value="UNNAMED PRODUCT-RELATED"/>
    <property type="match status" value="1"/>
</dbReference>
<organism evidence="4 5">
    <name type="scientific">Hoylesella timonensis CRIS 5C-B1</name>
    <dbReference type="NCBI Taxonomy" id="679189"/>
    <lineage>
        <taxon>Bacteria</taxon>
        <taxon>Pseudomonadati</taxon>
        <taxon>Bacteroidota</taxon>
        <taxon>Bacteroidia</taxon>
        <taxon>Bacteroidales</taxon>
        <taxon>Prevotellaceae</taxon>
        <taxon>Hoylesella</taxon>
    </lineage>
</organism>
<evidence type="ECO:0000256" key="2">
    <source>
        <dbReference type="SAM" id="SignalP"/>
    </source>
</evidence>
<feature type="chain" id="PRO_5003027288" description="Dienelactone hydrolase domain-containing protein" evidence="2">
    <location>
        <begin position="24"/>
        <end position="275"/>
    </location>
</feature>
<gene>
    <name evidence="4" type="ORF">HMPREF9019_1678</name>
</gene>
<dbReference type="InterPro" id="IPR002925">
    <property type="entry name" value="Dienelactn_hydro"/>
</dbReference>
<dbReference type="InterPro" id="IPR029058">
    <property type="entry name" value="AB_hydrolase_fold"/>
</dbReference>
<evidence type="ECO:0000313" key="5">
    <source>
        <dbReference type="Proteomes" id="UP000004001"/>
    </source>
</evidence>
<proteinExistence type="predicted"/>
<evidence type="ECO:0000256" key="1">
    <source>
        <dbReference type="ARBA" id="ARBA00022729"/>
    </source>
</evidence>
<feature type="domain" description="Dienelactone hydrolase" evidence="3">
    <location>
        <begin position="112"/>
        <end position="219"/>
    </location>
</feature>
<comment type="caution">
    <text evidence="4">The sequence shown here is derived from an EMBL/GenBank/DDBJ whole genome shotgun (WGS) entry which is preliminary data.</text>
</comment>
<evidence type="ECO:0000259" key="3">
    <source>
        <dbReference type="Pfam" id="PF01738"/>
    </source>
</evidence>
<dbReference type="RefSeq" id="WP_008123257.1">
    <property type="nucleotide sequence ID" value="NZ_ADEF01000021.1"/>
</dbReference>
<dbReference type="PANTHER" id="PTHR43037:SF1">
    <property type="entry name" value="BLL1128 PROTEIN"/>
    <property type="match status" value="1"/>
</dbReference>
<dbReference type="EMBL" id="ADEF01000021">
    <property type="protein sequence ID" value="EFA97867.1"/>
    <property type="molecule type" value="Genomic_DNA"/>
</dbReference>
<dbReference type="InterPro" id="IPR050955">
    <property type="entry name" value="Plant_Biomass_Hydrol_Est"/>
</dbReference>
<feature type="signal peptide" evidence="2">
    <location>
        <begin position="1"/>
        <end position="23"/>
    </location>
</feature>